<evidence type="ECO:0000256" key="8">
    <source>
        <dbReference type="ARBA" id="ARBA00023211"/>
    </source>
</evidence>
<comment type="caution">
    <text evidence="16">The sequence shown here is derived from an EMBL/GenBank/DDBJ whole genome shotgun (WGS) entry which is preliminary data.</text>
</comment>
<feature type="binding site" evidence="12">
    <location>
        <position position="152"/>
    </location>
    <ligand>
        <name>1-deoxy-D-xylulose 5-phosphate</name>
        <dbReference type="ChEBI" id="CHEBI:57792"/>
    </ligand>
</feature>
<feature type="domain" description="1-deoxy-D-xylulose 5-phosphate reductoisomerase N-terminal" evidence="13">
    <location>
        <begin position="6"/>
        <end position="133"/>
    </location>
</feature>
<evidence type="ECO:0000256" key="4">
    <source>
        <dbReference type="ARBA" id="ARBA00012366"/>
    </source>
</evidence>
<name>A0A926EJ35_9FIRM</name>
<comment type="caution">
    <text evidence="12">Lacks conserved residue(s) required for the propagation of feature annotation.</text>
</comment>
<sequence length="388" mass="42924">MRTRKIALLGSTGSIGTQTLDVVSHDEHIEVVGLSAHRNIDLLEEQIKKYHPKVVCVMDETKAQELSRRMASQNLAVEVTCGMEGLIAVATLEEAEVVVTAVVGMIGLLPTLEAIKKGKIIALANKETLVTAGDLVMETAKAYNVPILPVDSEHSAIFQCLRGNSHQTVSRLILTASGGPFRDYTKDMLQNVTVEAALKHPNWSMGSKITIDSASLMNKGLEVIEAKHLFDVSLSQIDVVVHKESIIHSMVEYIDGSTIAQLGMPDMRHPIAYALYYPERTMTSYIPKLDFTKMSNLSFEAPKKDLFPCLQLAYDALEIGGTMPAVLNAANEVAVEAFLQREISFLQIPEMIHEVMNRHICISKPSLEEILEIDKWARVYSRQEVAKL</sequence>
<feature type="binding site" evidence="12">
    <location>
        <position position="206"/>
    </location>
    <ligand>
        <name>NADPH</name>
        <dbReference type="ChEBI" id="CHEBI:57783"/>
    </ligand>
</feature>
<feature type="binding site" evidence="12">
    <location>
        <position position="15"/>
    </location>
    <ligand>
        <name>NADPH</name>
        <dbReference type="ChEBI" id="CHEBI:57783"/>
    </ligand>
</feature>
<comment type="similarity">
    <text evidence="3 12">Belongs to the DXR family.</text>
</comment>
<accession>A0A926EJ35</accession>
<dbReference type="Pfam" id="PF08436">
    <property type="entry name" value="DXP_redisom_C"/>
    <property type="match status" value="1"/>
</dbReference>
<feature type="binding site" evidence="12">
    <location>
        <position position="222"/>
    </location>
    <ligand>
        <name>1-deoxy-D-xylulose 5-phosphate</name>
        <dbReference type="ChEBI" id="CHEBI:57792"/>
    </ligand>
</feature>
<feature type="binding site" evidence="12">
    <location>
        <position position="153"/>
    </location>
    <ligand>
        <name>1-deoxy-D-xylulose 5-phosphate</name>
        <dbReference type="ChEBI" id="CHEBI:57792"/>
    </ligand>
</feature>
<evidence type="ECO:0000256" key="1">
    <source>
        <dbReference type="ARBA" id="ARBA00001941"/>
    </source>
</evidence>
<keyword evidence="5 12" id="KW-0479">Metal-binding</keyword>
<dbReference type="Pfam" id="PF13288">
    <property type="entry name" value="DXPR_C"/>
    <property type="match status" value="1"/>
</dbReference>
<feature type="domain" description="1-deoxy-D-xylulose 5-phosphate reductoisomerase C-terminal" evidence="14">
    <location>
        <begin position="147"/>
        <end position="230"/>
    </location>
</feature>
<dbReference type="GO" id="GO:0030145">
    <property type="term" value="F:manganese ion binding"/>
    <property type="evidence" value="ECO:0007669"/>
    <property type="project" value="TreeGrafter"/>
</dbReference>
<feature type="binding site" evidence="12">
    <location>
        <position position="127"/>
    </location>
    <ligand>
        <name>NADPH</name>
        <dbReference type="ChEBI" id="CHEBI:57783"/>
    </ligand>
</feature>
<evidence type="ECO:0000256" key="2">
    <source>
        <dbReference type="ARBA" id="ARBA00005094"/>
    </source>
</evidence>
<dbReference type="InterPro" id="IPR026877">
    <property type="entry name" value="DXPR_C"/>
</dbReference>
<organism evidence="16 17">
    <name type="scientific">Zhenhengia yiwuensis</name>
    <dbReference type="NCBI Taxonomy" id="2763666"/>
    <lineage>
        <taxon>Bacteria</taxon>
        <taxon>Bacillati</taxon>
        <taxon>Bacillota</taxon>
        <taxon>Clostridia</taxon>
        <taxon>Lachnospirales</taxon>
        <taxon>Lachnospiraceae</taxon>
        <taxon>Zhenhengia</taxon>
    </lineage>
</organism>
<keyword evidence="17" id="KW-1185">Reference proteome</keyword>
<evidence type="ECO:0000259" key="13">
    <source>
        <dbReference type="Pfam" id="PF02670"/>
    </source>
</evidence>
<evidence type="ECO:0000259" key="15">
    <source>
        <dbReference type="Pfam" id="PF13288"/>
    </source>
</evidence>
<dbReference type="InterPro" id="IPR036291">
    <property type="entry name" value="NAD(P)-bd_dom_sf"/>
</dbReference>
<dbReference type="EC" id="1.1.1.267" evidence="4 12"/>
<dbReference type="PANTHER" id="PTHR30525:SF0">
    <property type="entry name" value="1-DEOXY-D-XYLULOSE 5-PHOSPHATE REDUCTOISOMERASE, CHLOROPLASTIC"/>
    <property type="match status" value="1"/>
</dbReference>
<feature type="binding site" evidence="12">
    <location>
        <position position="222"/>
    </location>
    <ligand>
        <name>Mn(2+)</name>
        <dbReference type="ChEBI" id="CHEBI:29035"/>
    </ligand>
</feature>
<evidence type="ECO:0000256" key="5">
    <source>
        <dbReference type="ARBA" id="ARBA00022723"/>
    </source>
</evidence>
<dbReference type="FunFam" id="3.40.50.720:FF:000045">
    <property type="entry name" value="1-deoxy-D-xylulose 5-phosphate reductoisomerase"/>
    <property type="match status" value="1"/>
</dbReference>
<comment type="pathway">
    <text evidence="2 12">Isoprenoid biosynthesis; isopentenyl diphosphate biosynthesis via DXP pathway; isopentenyl diphosphate from 1-deoxy-D-xylulose 5-phosphate: step 1/6.</text>
</comment>
<feature type="binding site" evidence="12">
    <location>
        <position position="125"/>
    </location>
    <ligand>
        <name>NADPH</name>
        <dbReference type="ChEBI" id="CHEBI:57783"/>
    </ligand>
</feature>
<evidence type="ECO:0000259" key="14">
    <source>
        <dbReference type="Pfam" id="PF08436"/>
    </source>
</evidence>
<comment type="cofactor">
    <cofactor evidence="12">
        <name>Mg(2+)</name>
        <dbReference type="ChEBI" id="CHEBI:18420"/>
    </cofactor>
    <cofactor evidence="12">
        <name>Mn(2+)</name>
        <dbReference type="ChEBI" id="CHEBI:29035"/>
    </cofactor>
</comment>
<feature type="binding site" evidence="12">
    <location>
        <position position="38"/>
    </location>
    <ligand>
        <name>NADPH</name>
        <dbReference type="ChEBI" id="CHEBI:57783"/>
    </ligand>
</feature>
<dbReference type="InterPro" id="IPR013512">
    <property type="entry name" value="DXP_reductoisomerase_N"/>
</dbReference>
<dbReference type="Proteomes" id="UP000655830">
    <property type="component" value="Unassembled WGS sequence"/>
</dbReference>
<dbReference type="Gene3D" id="3.40.50.720">
    <property type="entry name" value="NAD(P)-binding Rossmann-like Domain"/>
    <property type="match status" value="1"/>
</dbReference>
<dbReference type="HAMAP" id="MF_00183">
    <property type="entry name" value="DXP_reductoisom"/>
    <property type="match status" value="1"/>
</dbReference>
<dbReference type="GO" id="GO:0030604">
    <property type="term" value="F:1-deoxy-D-xylulose-5-phosphate reductoisomerase activity"/>
    <property type="evidence" value="ECO:0007669"/>
    <property type="project" value="UniProtKB-UniRule"/>
</dbReference>
<evidence type="ECO:0000313" key="16">
    <source>
        <dbReference type="EMBL" id="MBC8579480.1"/>
    </source>
</evidence>
<dbReference type="RefSeq" id="WP_177672147.1">
    <property type="nucleotide sequence ID" value="NZ_JACRSY010000010.1"/>
</dbReference>
<keyword evidence="9 12" id="KW-0414">Isoprene biosynthesis</keyword>
<evidence type="ECO:0000256" key="6">
    <source>
        <dbReference type="ARBA" id="ARBA00022857"/>
    </source>
</evidence>
<dbReference type="PANTHER" id="PTHR30525">
    <property type="entry name" value="1-DEOXY-D-XYLULOSE 5-PHOSPHATE REDUCTOISOMERASE"/>
    <property type="match status" value="1"/>
</dbReference>
<comment type="function">
    <text evidence="12">Catalyzes the NADPH-dependent rearrangement and reduction of 1-deoxy-D-xylulose-5-phosphate (DXP) to 2-C-methyl-D-erythritol 4-phosphate (MEP).</text>
</comment>
<evidence type="ECO:0000256" key="11">
    <source>
        <dbReference type="ARBA" id="ARBA00071224"/>
    </source>
</evidence>
<feature type="binding site" evidence="12">
    <location>
        <position position="12"/>
    </location>
    <ligand>
        <name>NADPH</name>
        <dbReference type="ChEBI" id="CHEBI:57783"/>
    </ligand>
</feature>
<keyword evidence="7 12" id="KW-0560">Oxidoreductase</keyword>
<evidence type="ECO:0000256" key="9">
    <source>
        <dbReference type="ARBA" id="ARBA00023229"/>
    </source>
</evidence>
<feature type="binding site" evidence="12">
    <location>
        <position position="151"/>
    </location>
    <ligand>
        <name>Mn(2+)</name>
        <dbReference type="ChEBI" id="CHEBI:29035"/>
    </ligand>
</feature>
<evidence type="ECO:0000256" key="12">
    <source>
        <dbReference type="HAMAP-Rule" id="MF_00183"/>
    </source>
</evidence>
<dbReference type="Gene3D" id="1.10.1740.10">
    <property type="match status" value="1"/>
</dbReference>
<dbReference type="InterPro" id="IPR003821">
    <property type="entry name" value="DXP_reductoisomerase"/>
</dbReference>
<dbReference type="GO" id="GO:0070402">
    <property type="term" value="F:NADPH binding"/>
    <property type="evidence" value="ECO:0007669"/>
    <property type="project" value="InterPro"/>
</dbReference>
<keyword evidence="12" id="KW-0460">Magnesium</keyword>
<feature type="binding site" evidence="12">
    <location>
        <position position="213"/>
    </location>
    <ligand>
        <name>1-deoxy-D-xylulose 5-phosphate</name>
        <dbReference type="ChEBI" id="CHEBI:57792"/>
    </ligand>
</feature>
<comment type="catalytic activity">
    <reaction evidence="10">
        <text>2-C-methyl-D-erythritol 4-phosphate + NADP(+) = 1-deoxy-D-xylulose 5-phosphate + NADPH + H(+)</text>
        <dbReference type="Rhea" id="RHEA:13717"/>
        <dbReference type="ChEBI" id="CHEBI:15378"/>
        <dbReference type="ChEBI" id="CHEBI:57783"/>
        <dbReference type="ChEBI" id="CHEBI:57792"/>
        <dbReference type="ChEBI" id="CHEBI:58262"/>
        <dbReference type="ChEBI" id="CHEBI:58349"/>
        <dbReference type="EC" id="1.1.1.267"/>
    </reaction>
    <physiologicalReaction direction="right-to-left" evidence="10">
        <dbReference type="Rhea" id="RHEA:13719"/>
    </physiologicalReaction>
</comment>
<evidence type="ECO:0000256" key="7">
    <source>
        <dbReference type="ARBA" id="ARBA00023002"/>
    </source>
</evidence>
<dbReference type="AlphaFoldDB" id="A0A926EJ35"/>
<feature type="binding site" evidence="12">
    <location>
        <position position="126"/>
    </location>
    <ligand>
        <name>1-deoxy-D-xylulose 5-phosphate</name>
        <dbReference type="ChEBI" id="CHEBI:57792"/>
    </ligand>
</feature>
<feature type="binding site" evidence="12">
    <location>
        <position position="153"/>
    </location>
    <ligand>
        <name>Mn(2+)</name>
        <dbReference type="ChEBI" id="CHEBI:29035"/>
    </ligand>
</feature>
<dbReference type="FunFam" id="1.10.1740.10:FF:000004">
    <property type="entry name" value="1-deoxy-D-xylulose 5-phosphate reductoisomerase"/>
    <property type="match status" value="1"/>
</dbReference>
<keyword evidence="6 12" id="KW-0521">NADP</keyword>
<dbReference type="PIRSF" id="PIRSF006205">
    <property type="entry name" value="Dxp_reductismrs"/>
    <property type="match status" value="1"/>
</dbReference>
<proteinExistence type="inferred from homology"/>
<gene>
    <name evidence="12" type="primary">dxr</name>
    <name evidence="16" type="ORF">H8718_08050</name>
</gene>
<feature type="binding site" evidence="12">
    <location>
        <position position="177"/>
    </location>
    <ligand>
        <name>1-deoxy-D-xylulose 5-phosphate</name>
        <dbReference type="ChEBI" id="CHEBI:57792"/>
    </ligand>
</feature>
<feature type="binding site" evidence="12">
    <location>
        <position position="219"/>
    </location>
    <ligand>
        <name>1-deoxy-D-xylulose 5-phosphate</name>
        <dbReference type="ChEBI" id="CHEBI:57792"/>
    </ligand>
</feature>
<dbReference type="NCBIfam" id="NF009114">
    <property type="entry name" value="PRK12464.1"/>
    <property type="match status" value="1"/>
</dbReference>
<reference evidence="16" key="1">
    <citation type="submission" date="2020-08" db="EMBL/GenBank/DDBJ databases">
        <title>Genome public.</title>
        <authorList>
            <person name="Liu C."/>
            <person name="Sun Q."/>
        </authorList>
    </citation>
    <scope>NUCLEOTIDE SEQUENCE</scope>
    <source>
        <strain evidence="16">NSJ-12</strain>
    </source>
</reference>
<dbReference type="InterPro" id="IPR013644">
    <property type="entry name" value="DXP_reductoisomerase_C"/>
</dbReference>
<keyword evidence="8 12" id="KW-0464">Manganese</keyword>
<evidence type="ECO:0000256" key="3">
    <source>
        <dbReference type="ARBA" id="ARBA00006825"/>
    </source>
</evidence>
<feature type="domain" description="DXP reductoisomerase C-terminal" evidence="15">
    <location>
        <begin position="262"/>
        <end position="379"/>
    </location>
</feature>
<feature type="binding site" evidence="12">
    <location>
        <position position="218"/>
    </location>
    <ligand>
        <name>1-deoxy-D-xylulose 5-phosphate</name>
        <dbReference type="ChEBI" id="CHEBI:57792"/>
    </ligand>
</feature>
<evidence type="ECO:0000256" key="10">
    <source>
        <dbReference type="ARBA" id="ARBA00048543"/>
    </source>
</evidence>
<dbReference type="Pfam" id="PF02670">
    <property type="entry name" value="DXP_reductoisom"/>
    <property type="match status" value="1"/>
</dbReference>
<dbReference type="NCBIfam" id="TIGR00243">
    <property type="entry name" value="Dxr"/>
    <property type="match status" value="1"/>
</dbReference>
<dbReference type="SUPFAM" id="SSF51735">
    <property type="entry name" value="NAD(P)-binding Rossmann-fold domains"/>
    <property type="match status" value="1"/>
</dbReference>
<dbReference type="InterPro" id="IPR036169">
    <property type="entry name" value="DXPR_C_sf"/>
</dbReference>
<feature type="binding site" evidence="12">
    <location>
        <position position="14"/>
    </location>
    <ligand>
        <name>NADPH</name>
        <dbReference type="ChEBI" id="CHEBI:57783"/>
    </ligand>
</feature>
<dbReference type="SUPFAM" id="SSF55347">
    <property type="entry name" value="Glyceraldehyde-3-phosphate dehydrogenase-like, C-terminal domain"/>
    <property type="match status" value="1"/>
</dbReference>
<evidence type="ECO:0000313" key="17">
    <source>
        <dbReference type="Proteomes" id="UP000655830"/>
    </source>
</evidence>
<dbReference type="EMBL" id="JACRSY010000010">
    <property type="protein sequence ID" value="MBC8579480.1"/>
    <property type="molecule type" value="Genomic_DNA"/>
</dbReference>
<feature type="binding site" evidence="12">
    <location>
        <position position="200"/>
    </location>
    <ligand>
        <name>1-deoxy-D-xylulose 5-phosphate</name>
        <dbReference type="ChEBI" id="CHEBI:57792"/>
    </ligand>
</feature>
<feature type="binding site" evidence="12">
    <location>
        <position position="39"/>
    </location>
    <ligand>
        <name>NADPH</name>
        <dbReference type="ChEBI" id="CHEBI:57783"/>
    </ligand>
</feature>
<dbReference type="GO" id="GO:0051484">
    <property type="term" value="P:isopentenyl diphosphate biosynthetic process, methylerythritol 4-phosphate pathway involved in terpenoid biosynthetic process"/>
    <property type="evidence" value="ECO:0007669"/>
    <property type="project" value="UniProtKB-ARBA"/>
</dbReference>
<feature type="binding site" evidence="12">
    <location>
        <position position="13"/>
    </location>
    <ligand>
        <name>NADPH</name>
        <dbReference type="ChEBI" id="CHEBI:57783"/>
    </ligand>
</feature>
<protein>
    <recommendedName>
        <fullName evidence="11 12">1-deoxy-D-xylulose 5-phosphate reductoisomerase</fullName>
        <shortName evidence="12">DXP reductoisomerase</shortName>
        <ecNumber evidence="4 12">1.1.1.267</ecNumber>
    </recommendedName>
    <alternativeName>
        <fullName evidence="12">1-deoxyxylulose-5-phosphate reductoisomerase</fullName>
    </alternativeName>
    <alternativeName>
        <fullName evidence="12">2-C-methyl-D-erythritol 4-phosphate synthase</fullName>
    </alternativeName>
</protein>
<dbReference type="SUPFAM" id="SSF69055">
    <property type="entry name" value="1-deoxy-D-xylulose-5-phosphate reductoisomerase, C-terminal domain"/>
    <property type="match status" value="1"/>
</dbReference>
<comment type="cofactor">
    <cofactor evidence="1">
        <name>Co(2+)</name>
        <dbReference type="ChEBI" id="CHEBI:48828"/>
    </cofactor>
</comment>